<dbReference type="EMBL" id="JAKGAS010000004">
    <property type="protein sequence ID" value="MCF2948205.1"/>
    <property type="molecule type" value="Genomic_DNA"/>
</dbReference>
<gene>
    <name evidence="2" type="ORF">L0668_08820</name>
</gene>
<dbReference type="RefSeq" id="WP_235311863.1">
    <property type="nucleotide sequence ID" value="NZ_JAKGAS010000004.1"/>
</dbReference>
<evidence type="ECO:0000259" key="1">
    <source>
        <dbReference type="SMART" id="SM00953"/>
    </source>
</evidence>
<keyword evidence="3" id="KW-1185">Reference proteome</keyword>
<dbReference type="SMART" id="SM00953">
    <property type="entry name" value="RES"/>
    <property type="match status" value="1"/>
</dbReference>
<feature type="domain" description="RES" evidence="1">
    <location>
        <begin position="71"/>
        <end position="207"/>
    </location>
</feature>
<accession>A0ABS9D600</accession>
<reference evidence="2 3" key="1">
    <citation type="submission" date="2022-01" db="EMBL/GenBank/DDBJ databases">
        <title>Paraglaciecola sp. G1-23.</title>
        <authorList>
            <person name="Jin M.S."/>
            <person name="Han D.M."/>
            <person name="Kim H.M."/>
            <person name="Jeon C.O."/>
        </authorList>
    </citation>
    <scope>NUCLEOTIDE SEQUENCE [LARGE SCALE GENOMIC DNA]</scope>
    <source>
        <strain evidence="2 3">G1-23</strain>
    </source>
</reference>
<organism evidence="2 3">
    <name type="scientific">Paraglaciecola algarum</name>
    <dbReference type="NCBI Taxonomy" id="3050085"/>
    <lineage>
        <taxon>Bacteria</taxon>
        <taxon>Pseudomonadati</taxon>
        <taxon>Pseudomonadota</taxon>
        <taxon>Gammaproteobacteria</taxon>
        <taxon>Alteromonadales</taxon>
        <taxon>Alteromonadaceae</taxon>
        <taxon>Paraglaciecola</taxon>
    </lineage>
</organism>
<name>A0ABS9D600_9ALTE</name>
<comment type="caution">
    <text evidence="2">The sequence shown here is derived from an EMBL/GenBank/DDBJ whole genome shotgun (WGS) entry which is preliminary data.</text>
</comment>
<proteinExistence type="predicted"/>
<protein>
    <submittedName>
        <fullName evidence="2">RES family NAD+ phosphorylase</fullName>
    </submittedName>
</protein>
<dbReference type="InterPro" id="IPR014914">
    <property type="entry name" value="RES_dom"/>
</dbReference>
<evidence type="ECO:0000313" key="3">
    <source>
        <dbReference type="Proteomes" id="UP001521137"/>
    </source>
</evidence>
<dbReference type="Proteomes" id="UP001521137">
    <property type="component" value="Unassembled WGS sequence"/>
</dbReference>
<evidence type="ECO:0000313" key="2">
    <source>
        <dbReference type="EMBL" id="MCF2948205.1"/>
    </source>
</evidence>
<sequence length="249" mass="28592">MTNFKQEYVQSSCPVTYKKHINRLIETQEIAATTSLVDDLDEQFVLEQMLDEVKPQYRPGTEHMHYLLKTPFRYPPLKYGSRFGTRTLPSFFYAGEGLHGTLGEVAYYRFVFLQHMQIPYTQAIRSQHMSFRVEVATQECADLTLTNFEPLKERLTSVNNYDYCQKAGHWLVDDQGIQVIRYHSARILGAVNVAIAQPIALVSTEPEQCQNWLCLTQVDKVSFTSVGNTSPVTFYREDFLCDGELPIPA</sequence>
<dbReference type="Pfam" id="PF08808">
    <property type="entry name" value="RES"/>
    <property type="match status" value="1"/>
</dbReference>